<dbReference type="EMBL" id="CAKLBY020000068">
    <property type="protein sequence ID" value="CAK7923274.1"/>
    <property type="molecule type" value="Genomic_DNA"/>
</dbReference>
<gene>
    <name evidence="1" type="ORF">PM001_LOCUS8424</name>
</gene>
<accession>A0AAV1TLE9</accession>
<proteinExistence type="predicted"/>
<comment type="caution">
    <text evidence="1">The sequence shown here is derived from an EMBL/GenBank/DDBJ whole genome shotgun (WGS) entry which is preliminary data.</text>
</comment>
<evidence type="ECO:0000313" key="1">
    <source>
        <dbReference type="EMBL" id="CAK7923274.1"/>
    </source>
</evidence>
<protein>
    <submittedName>
        <fullName evidence="1">Uncharacterized protein</fullName>
    </submittedName>
</protein>
<name>A0AAV1TLE9_9STRA</name>
<dbReference type="Proteomes" id="UP001162060">
    <property type="component" value="Unassembled WGS sequence"/>
</dbReference>
<organism evidence="1 2">
    <name type="scientific">Peronospora matthiolae</name>
    <dbReference type="NCBI Taxonomy" id="2874970"/>
    <lineage>
        <taxon>Eukaryota</taxon>
        <taxon>Sar</taxon>
        <taxon>Stramenopiles</taxon>
        <taxon>Oomycota</taxon>
        <taxon>Peronosporomycetes</taxon>
        <taxon>Peronosporales</taxon>
        <taxon>Peronosporaceae</taxon>
        <taxon>Peronospora</taxon>
    </lineage>
</organism>
<dbReference type="AlphaFoldDB" id="A0AAV1TLE9"/>
<evidence type="ECO:0000313" key="2">
    <source>
        <dbReference type="Proteomes" id="UP001162060"/>
    </source>
</evidence>
<reference evidence="1" key="1">
    <citation type="submission" date="2024-01" db="EMBL/GenBank/DDBJ databases">
        <authorList>
            <person name="Webb A."/>
        </authorList>
    </citation>
    <scope>NUCLEOTIDE SEQUENCE</scope>
    <source>
        <strain evidence="1">Pm1</strain>
    </source>
</reference>
<sequence length="57" mass="6805">MTAAEDVVLPAVRERWSFAISTTLHVIWFEQLRHMYDPFLMEETHIARAKTQFIDVR</sequence>